<reference evidence="3" key="2">
    <citation type="journal article" date="2014" name="ISME J.">
        <title>Microbial stratification in low pH oxic and suboxic macroscopic growths along an acid mine drainage.</title>
        <authorList>
            <person name="Mendez-Garcia C."/>
            <person name="Mesa V."/>
            <person name="Sprenger R.R."/>
            <person name="Richter M."/>
            <person name="Diez M.S."/>
            <person name="Solano J."/>
            <person name="Bargiela R."/>
            <person name="Golyshina O.V."/>
            <person name="Manteca A."/>
            <person name="Ramos J.L."/>
            <person name="Gallego J.R."/>
            <person name="Llorente I."/>
            <person name="Martins Dos Santos V.A."/>
            <person name="Jensen O.N."/>
            <person name="Pelaez A.I."/>
            <person name="Sanchez J."/>
            <person name="Ferrer M."/>
        </authorList>
    </citation>
    <scope>NUCLEOTIDE SEQUENCE</scope>
</reference>
<feature type="compositionally biased region" description="Basic and acidic residues" evidence="1">
    <location>
        <begin position="76"/>
        <end position="85"/>
    </location>
</feature>
<reference evidence="3" key="1">
    <citation type="submission" date="2013-08" db="EMBL/GenBank/DDBJ databases">
        <authorList>
            <person name="Mendez C."/>
            <person name="Richter M."/>
            <person name="Ferrer M."/>
            <person name="Sanchez J."/>
        </authorList>
    </citation>
    <scope>NUCLEOTIDE SEQUENCE</scope>
</reference>
<gene>
    <name evidence="3" type="ORF">B1B_17546</name>
</gene>
<evidence type="ECO:0000256" key="1">
    <source>
        <dbReference type="SAM" id="MobiDB-lite"/>
    </source>
</evidence>
<evidence type="ECO:0000313" key="3">
    <source>
        <dbReference type="EMBL" id="EQD33242.1"/>
    </source>
</evidence>
<feature type="transmembrane region" description="Helical" evidence="2">
    <location>
        <begin position="12"/>
        <end position="35"/>
    </location>
</feature>
<comment type="caution">
    <text evidence="3">The sequence shown here is derived from an EMBL/GenBank/DDBJ whole genome shotgun (WGS) entry which is preliminary data.</text>
</comment>
<feature type="transmembrane region" description="Helical" evidence="2">
    <location>
        <begin position="47"/>
        <end position="66"/>
    </location>
</feature>
<feature type="region of interest" description="Disordered" evidence="1">
    <location>
        <begin position="76"/>
        <end position="101"/>
    </location>
</feature>
<dbReference type="AlphaFoldDB" id="T0YMT9"/>
<dbReference type="SUPFAM" id="SSF103473">
    <property type="entry name" value="MFS general substrate transporter"/>
    <property type="match status" value="1"/>
</dbReference>
<organism evidence="3">
    <name type="scientific">mine drainage metagenome</name>
    <dbReference type="NCBI Taxonomy" id="410659"/>
    <lineage>
        <taxon>unclassified sequences</taxon>
        <taxon>metagenomes</taxon>
        <taxon>ecological metagenomes</taxon>
    </lineage>
</organism>
<dbReference type="InterPro" id="IPR036259">
    <property type="entry name" value="MFS_trans_sf"/>
</dbReference>
<protein>
    <submittedName>
        <fullName evidence="3">Permease</fullName>
    </submittedName>
</protein>
<feature type="compositionally biased region" description="Gly residues" evidence="1">
    <location>
        <begin position="92"/>
        <end position="101"/>
    </location>
</feature>
<dbReference type="EMBL" id="AUZY01011722">
    <property type="protein sequence ID" value="EQD33242.1"/>
    <property type="molecule type" value="Genomic_DNA"/>
</dbReference>
<sequence>MGLATSMNSVFRNVGSSLGAPISGSLLATFTVALFPGGPSIPSLVGFHWSFLIAAVAFLLCPFVVLRAREVLGPRARGSEKRVLASRDAPLSGGGAAPLRR</sequence>
<evidence type="ECO:0000256" key="2">
    <source>
        <dbReference type="SAM" id="Phobius"/>
    </source>
</evidence>
<keyword evidence="2" id="KW-0472">Membrane</keyword>
<accession>T0YMT9</accession>
<keyword evidence="2" id="KW-1133">Transmembrane helix</keyword>
<keyword evidence="2" id="KW-0812">Transmembrane</keyword>
<proteinExistence type="predicted"/>
<name>T0YMT9_9ZZZZ</name>